<accession>A0A9D4TGH2</accession>
<dbReference type="SUPFAM" id="SSF53474">
    <property type="entry name" value="alpha/beta-Hydrolases"/>
    <property type="match status" value="1"/>
</dbReference>
<comment type="caution">
    <text evidence="3">The sequence shown here is derived from an EMBL/GenBank/DDBJ whole genome shotgun (WGS) entry which is preliminary data.</text>
</comment>
<dbReference type="InterPro" id="IPR007751">
    <property type="entry name" value="DUF676_lipase-like"/>
</dbReference>
<protein>
    <recommendedName>
        <fullName evidence="2">DUF676 domain-containing protein</fullName>
    </recommendedName>
</protein>
<feature type="region of interest" description="Disordered" evidence="1">
    <location>
        <begin position="401"/>
        <end position="423"/>
    </location>
</feature>
<proteinExistence type="predicted"/>
<dbReference type="InterPro" id="IPR044294">
    <property type="entry name" value="Lipase-like"/>
</dbReference>
<dbReference type="PANTHER" id="PTHR12482">
    <property type="entry name" value="LIPASE ROG1-RELATED-RELATED"/>
    <property type="match status" value="1"/>
</dbReference>
<dbReference type="AlphaFoldDB" id="A0A9D4TGH2"/>
<evidence type="ECO:0000313" key="4">
    <source>
        <dbReference type="Proteomes" id="UP001055712"/>
    </source>
</evidence>
<dbReference type="InterPro" id="IPR029058">
    <property type="entry name" value="AB_hydrolase_fold"/>
</dbReference>
<keyword evidence="4" id="KW-1185">Reference proteome</keyword>
<feature type="region of interest" description="Disordered" evidence="1">
    <location>
        <begin position="228"/>
        <end position="259"/>
    </location>
</feature>
<name>A0A9D4TGH2_CHLVU</name>
<gene>
    <name evidence="3" type="ORF">D9Q98_008350</name>
</gene>
<feature type="compositionally biased region" description="Low complexity" evidence="1">
    <location>
        <begin position="228"/>
        <end position="248"/>
    </location>
</feature>
<organism evidence="3 4">
    <name type="scientific">Chlorella vulgaris</name>
    <name type="common">Green alga</name>
    <dbReference type="NCBI Taxonomy" id="3077"/>
    <lineage>
        <taxon>Eukaryota</taxon>
        <taxon>Viridiplantae</taxon>
        <taxon>Chlorophyta</taxon>
        <taxon>core chlorophytes</taxon>
        <taxon>Trebouxiophyceae</taxon>
        <taxon>Chlorellales</taxon>
        <taxon>Chlorellaceae</taxon>
        <taxon>Chlorella clade</taxon>
        <taxon>Chlorella</taxon>
    </lineage>
</organism>
<dbReference type="PANTHER" id="PTHR12482:SF11">
    <property type="entry name" value="LIPASE YOR059C ISOFORM X1"/>
    <property type="match status" value="1"/>
</dbReference>
<sequence length="535" mass="56365">MAAAPSAAAGAQHTAAAAAPLQTAQENPAAGKEHLVVMVHGLFGTRDNWTAISDLLAEHLDPSATLLFVSHCNERTRTFDGVDACGERLAEEIRGVAAQHPELRRISVLGHSMGGLIGRYAAGRLYDPSSGTMAGLAPCHFVAMATPHLGCDSIGSPAQVPLISWLAAVPAVGAAVQGLVSELAPPLTEAACGQAGRQFFLLEEEEASSLSPLQQLLVPLQQQLGQASQPAASSSLSRDNPDSSSSSSSRRRREPLLYRLTEDQPQEGLYFMSALASFESRTLYANSSGDHLVGWANSSLRRLAELPQRSGKGTGVVREDPLESAWAPSQRPALHSTAAAEALHSDQSSVVGQAAILEARGPGQLAASSAHSNSGNGSGLQGEGAAEAAELVGFGAQSARAGSGAAMPAPGSSSSSSSSSLTAARERRVEEMLVRLQAVSWRRVDVCFGATLLPLLSHQHIQMQRWWVNWPGRAVVKHLALQLQAMEELRLQGQLHAEEQQRQPGRQQQQQTAAACVQRQQEQPAPALAGSAREL</sequence>
<feature type="compositionally biased region" description="Low complexity" evidence="1">
    <location>
        <begin position="502"/>
        <end position="521"/>
    </location>
</feature>
<dbReference type="Proteomes" id="UP001055712">
    <property type="component" value="Unassembled WGS sequence"/>
</dbReference>
<evidence type="ECO:0000313" key="3">
    <source>
        <dbReference type="EMBL" id="KAI3424969.1"/>
    </source>
</evidence>
<evidence type="ECO:0000259" key="2">
    <source>
        <dbReference type="Pfam" id="PF05057"/>
    </source>
</evidence>
<feature type="domain" description="DUF676" evidence="2">
    <location>
        <begin position="32"/>
        <end position="294"/>
    </location>
</feature>
<dbReference type="EMBL" id="SIDB01000012">
    <property type="protein sequence ID" value="KAI3424969.1"/>
    <property type="molecule type" value="Genomic_DNA"/>
</dbReference>
<dbReference type="Pfam" id="PF05057">
    <property type="entry name" value="DUF676"/>
    <property type="match status" value="1"/>
</dbReference>
<reference evidence="3" key="2">
    <citation type="submission" date="2020-11" db="EMBL/GenBank/DDBJ databases">
        <authorList>
            <person name="Cecchin M."/>
            <person name="Marcolungo L."/>
            <person name="Rossato M."/>
            <person name="Girolomoni L."/>
            <person name="Cosentino E."/>
            <person name="Cuine S."/>
            <person name="Li-Beisson Y."/>
            <person name="Delledonne M."/>
            <person name="Ballottari M."/>
        </authorList>
    </citation>
    <scope>NUCLEOTIDE SEQUENCE</scope>
    <source>
        <strain evidence="3">211/11P</strain>
        <tissue evidence="3">Whole cell</tissue>
    </source>
</reference>
<feature type="region of interest" description="Disordered" evidence="1">
    <location>
        <begin position="497"/>
        <end position="535"/>
    </location>
</feature>
<dbReference type="OrthoDB" id="273452at2759"/>
<dbReference type="Gene3D" id="3.40.50.1820">
    <property type="entry name" value="alpha/beta hydrolase"/>
    <property type="match status" value="1"/>
</dbReference>
<evidence type="ECO:0000256" key="1">
    <source>
        <dbReference type="SAM" id="MobiDB-lite"/>
    </source>
</evidence>
<reference evidence="3" key="1">
    <citation type="journal article" date="2019" name="Plant J.">
        <title>Chlorella vulgaris genome assembly and annotation reveals the molecular basis for metabolic acclimation to high light conditions.</title>
        <authorList>
            <person name="Cecchin M."/>
            <person name="Marcolungo L."/>
            <person name="Rossato M."/>
            <person name="Girolomoni L."/>
            <person name="Cosentino E."/>
            <person name="Cuine S."/>
            <person name="Li-Beisson Y."/>
            <person name="Delledonne M."/>
            <person name="Ballottari M."/>
        </authorList>
    </citation>
    <scope>NUCLEOTIDE SEQUENCE</scope>
    <source>
        <strain evidence="3">211/11P</strain>
    </source>
</reference>